<evidence type="ECO:0000313" key="1">
    <source>
        <dbReference type="EMBL" id="GFR84591.1"/>
    </source>
</evidence>
<gene>
    <name evidence="1" type="ORF">ElyMa_000675700</name>
</gene>
<comment type="caution">
    <text evidence="1">The sequence shown here is derived from an EMBL/GenBank/DDBJ whole genome shotgun (WGS) entry which is preliminary data.</text>
</comment>
<dbReference type="EMBL" id="BMAT01001392">
    <property type="protein sequence ID" value="GFR84591.1"/>
    <property type="molecule type" value="Genomic_DNA"/>
</dbReference>
<dbReference type="AlphaFoldDB" id="A0AAV4GIW1"/>
<protein>
    <submittedName>
        <fullName evidence="1">Uncharacterized protein</fullName>
    </submittedName>
</protein>
<organism evidence="1 2">
    <name type="scientific">Elysia marginata</name>
    <dbReference type="NCBI Taxonomy" id="1093978"/>
    <lineage>
        <taxon>Eukaryota</taxon>
        <taxon>Metazoa</taxon>
        <taxon>Spiralia</taxon>
        <taxon>Lophotrochozoa</taxon>
        <taxon>Mollusca</taxon>
        <taxon>Gastropoda</taxon>
        <taxon>Heterobranchia</taxon>
        <taxon>Euthyneura</taxon>
        <taxon>Panpulmonata</taxon>
        <taxon>Sacoglossa</taxon>
        <taxon>Placobranchoidea</taxon>
        <taxon>Plakobranchidae</taxon>
        <taxon>Elysia</taxon>
    </lineage>
</organism>
<dbReference type="Proteomes" id="UP000762676">
    <property type="component" value="Unassembled WGS sequence"/>
</dbReference>
<accession>A0AAV4GIW1</accession>
<evidence type="ECO:0000313" key="2">
    <source>
        <dbReference type="Proteomes" id="UP000762676"/>
    </source>
</evidence>
<proteinExistence type="predicted"/>
<reference evidence="1 2" key="1">
    <citation type="journal article" date="2021" name="Elife">
        <title>Chloroplast acquisition without the gene transfer in kleptoplastic sea slugs, Plakobranchus ocellatus.</title>
        <authorList>
            <person name="Maeda T."/>
            <person name="Takahashi S."/>
            <person name="Yoshida T."/>
            <person name="Shimamura S."/>
            <person name="Takaki Y."/>
            <person name="Nagai Y."/>
            <person name="Toyoda A."/>
            <person name="Suzuki Y."/>
            <person name="Arimoto A."/>
            <person name="Ishii H."/>
            <person name="Satoh N."/>
            <person name="Nishiyama T."/>
            <person name="Hasebe M."/>
            <person name="Maruyama T."/>
            <person name="Minagawa J."/>
            <person name="Obokata J."/>
            <person name="Shigenobu S."/>
        </authorList>
    </citation>
    <scope>NUCLEOTIDE SEQUENCE [LARGE SCALE GENOMIC DNA]</scope>
</reference>
<keyword evidence="2" id="KW-1185">Reference proteome</keyword>
<sequence>MRKDSGDTWPFTNGEWDTVKDLSCEKHEEADTRMMAHLYYCSQELECERIIVESEDTDVLLLSMFNFARLKRFCEIFVRRGGRHVHVHTVVRRLAERCNVSSCFNANYNGCPFSGFALTGCDTVSYAFRRGKKKSRKNHSFFSFVP</sequence>
<name>A0AAV4GIW1_9GAST</name>